<comment type="caution">
    <text evidence="1">The sequence shown here is derived from an EMBL/GenBank/DDBJ whole genome shotgun (WGS) entry which is preliminary data.</text>
</comment>
<keyword evidence="2" id="KW-1185">Reference proteome</keyword>
<sequence length="152" mass="16998">MRLSVAEAIQFTCDCRRLKPVVRRATNLQPHEAAVQPPVDGRSWQPPACGNRMKSFSGDFHSERPGMYSACSVEKERAKRSRNAFQICTRLGYPLYFGSPIANLSMVCMDCTSDDVVALPLSQNRGHEKRSLTKVSRIPVPTRNVNPSVFIT</sequence>
<evidence type="ECO:0000313" key="1">
    <source>
        <dbReference type="EMBL" id="KAL2643984.1"/>
    </source>
</evidence>
<evidence type="ECO:0000313" key="2">
    <source>
        <dbReference type="Proteomes" id="UP001605036"/>
    </source>
</evidence>
<organism evidence="1 2">
    <name type="scientific">Riccia fluitans</name>
    <dbReference type="NCBI Taxonomy" id="41844"/>
    <lineage>
        <taxon>Eukaryota</taxon>
        <taxon>Viridiplantae</taxon>
        <taxon>Streptophyta</taxon>
        <taxon>Embryophyta</taxon>
        <taxon>Marchantiophyta</taxon>
        <taxon>Marchantiopsida</taxon>
        <taxon>Marchantiidae</taxon>
        <taxon>Marchantiales</taxon>
        <taxon>Ricciaceae</taxon>
        <taxon>Riccia</taxon>
    </lineage>
</organism>
<dbReference type="EMBL" id="JBHFFA010000002">
    <property type="protein sequence ID" value="KAL2643984.1"/>
    <property type="molecule type" value="Genomic_DNA"/>
</dbReference>
<protein>
    <submittedName>
        <fullName evidence="1">Uncharacterized protein</fullName>
    </submittedName>
</protein>
<dbReference type="AlphaFoldDB" id="A0ABD1ZAS1"/>
<proteinExistence type="predicted"/>
<gene>
    <name evidence="1" type="ORF">R1flu_011571</name>
</gene>
<accession>A0ABD1ZAS1</accession>
<name>A0ABD1ZAS1_9MARC</name>
<dbReference type="Proteomes" id="UP001605036">
    <property type="component" value="Unassembled WGS sequence"/>
</dbReference>
<reference evidence="1 2" key="1">
    <citation type="submission" date="2024-09" db="EMBL/GenBank/DDBJ databases">
        <title>Chromosome-scale assembly of Riccia fluitans.</title>
        <authorList>
            <person name="Paukszto L."/>
            <person name="Sawicki J."/>
            <person name="Karawczyk K."/>
            <person name="Piernik-Szablinska J."/>
            <person name="Szczecinska M."/>
            <person name="Mazdziarz M."/>
        </authorList>
    </citation>
    <scope>NUCLEOTIDE SEQUENCE [LARGE SCALE GENOMIC DNA]</scope>
    <source>
        <strain evidence="1">Rf_01</strain>
        <tissue evidence="1">Aerial parts of the thallus</tissue>
    </source>
</reference>